<protein>
    <submittedName>
        <fullName evidence="7">FAD dependent oxidoreductase</fullName>
    </submittedName>
</protein>
<evidence type="ECO:0000256" key="3">
    <source>
        <dbReference type="ARBA" id="ARBA00022630"/>
    </source>
</evidence>
<dbReference type="InterPro" id="IPR051473">
    <property type="entry name" value="P2Ox-like"/>
</dbReference>
<evidence type="ECO:0000313" key="7">
    <source>
        <dbReference type="EMBL" id="KAK7199698.1"/>
    </source>
</evidence>
<dbReference type="AlphaFoldDB" id="A0AAW0F3L1"/>
<keyword evidence="4" id="KW-0274">FAD</keyword>
<evidence type="ECO:0000256" key="4">
    <source>
        <dbReference type="ARBA" id="ARBA00022827"/>
    </source>
</evidence>
<dbReference type="PANTHER" id="PTHR42784:SF1">
    <property type="entry name" value="PYRANOSE 2-OXIDASE"/>
    <property type="match status" value="1"/>
</dbReference>
<organism evidence="7 8">
    <name type="scientific">Novymonas esmeraldas</name>
    <dbReference type="NCBI Taxonomy" id="1808958"/>
    <lineage>
        <taxon>Eukaryota</taxon>
        <taxon>Discoba</taxon>
        <taxon>Euglenozoa</taxon>
        <taxon>Kinetoplastea</taxon>
        <taxon>Metakinetoplastina</taxon>
        <taxon>Trypanosomatida</taxon>
        <taxon>Trypanosomatidae</taxon>
        <taxon>Novymonas</taxon>
    </lineage>
</organism>
<comment type="caution">
    <text evidence="7">The sequence shown here is derived from an EMBL/GenBank/DDBJ whole genome shotgun (WGS) entry which is preliminary data.</text>
</comment>
<feature type="region of interest" description="Disordered" evidence="6">
    <location>
        <begin position="118"/>
        <end position="138"/>
    </location>
</feature>
<dbReference type="Proteomes" id="UP001430356">
    <property type="component" value="Unassembled WGS sequence"/>
</dbReference>
<comment type="similarity">
    <text evidence="2">Belongs to the GMC oxidoreductase family.</text>
</comment>
<dbReference type="PANTHER" id="PTHR42784">
    <property type="entry name" value="PYRANOSE 2-OXIDASE"/>
    <property type="match status" value="1"/>
</dbReference>
<dbReference type="GO" id="GO:0016491">
    <property type="term" value="F:oxidoreductase activity"/>
    <property type="evidence" value="ECO:0007669"/>
    <property type="project" value="UniProtKB-KW"/>
</dbReference>
<dbReference type="SUPFAM" id="SSF51905">
    <property type="entry name" value="FAD/NAD(P)-binding domain"/>
    <property type="match status" value="1"/>
</dbReference>
<dbReference type="InterPro" id="IPR036188">
    <property type="entry name" value="FAD/NAD-bd_sf"/>
</dbReference>
<evidence type="ECO:0000256" key="5">
    <source>
        <dbReference type="ARBA" id="ARBA00023002"/>
    </source>
</evidence>
<evidence type="ECO:0000256" key="6">
    <source>
        <dbReference type="SAM" id="MobiDB-lite"/>
    </source>
</evidence>
<dbReference type="Gene3D" id="3.30.560.10">
    <property type="entry name" value="Glucose Oxidase, domain 3"/>
    <property type="match status" value="1"/>
</dbReference>
<gene>
    <name evidence="7" type="ORF">NESM_000015600</name>
</gene>
<proteinExistence type="inferred from homology"/>
<dbReference type="EMBL" id="JAECZO010000001">
    <property type="protein sequence ID" value="KAK7199698.1"/>
    <property type="molecule type" value="Genomic_DNA"/>
</dbReference>
<evidence type="ECO:0000256" key="2">
    <source>
        <dbReference type="ARBA" id="ARBA00010790"/>
    </source>
</evidence>
<keyword evidence="5" id="KW-0560">Oxidoreductase</keyword>
<evidence type="ECO:0000256" key="1">
    <source>
        <dbReference type="ARBA" id="ARBA00001974"/>
    </source>
</evidence>
<reference evidence="7 8" key="1">
    <citation type="journal article" date="2021" name="MBio">
        <title>A New Model Trypanosomatid, Novymonas esmeraldas: Genomic Perception of Its 'Candidatus Pandoraea novymonadis' Endosymbiont.</title>
        <authorList>
            <person name="Zakharova A."/>
            <person name="Saura A."/>
            <person name="Butenko A."/>
            <person name="Podesvova L."/>
            <person name="Warmusova S."/>
            <person name="Kostygov A.Y."/>
            <person name="Nenarokova A."/>
            <person name="Lukes J."/>
            <person name="Opperdoes F.R."/>
            <person name="Yurchenko V."/>
        </authorList>
    </citation>
    <scope>NUCLEOTIDE SEQUENCE [LARGE SCALE GENOMIC DNA]</scope>
    <source>
        <strain evidence="7 8">E262AT.01</strain>
    </source>
</reference>
<keyword evidence="3" id="KW-0285">Flavoprotein</keyword>
<sequence length="711" mass="75209">MIVEAASIVAVLLICWYLNFRPRSTNQLRPPYQSHRTPASLPACDYVVVGGGAAGLAAAAELLRRTCEDSHILLVERGADAQSTNRASLLLEAGRRDRLLSFAPDLVRVPPEALPRGVQPTFLTGTPDEGRLARRPWHSSKAEESVVAALTGADGAGLAKANRYRLLQYASYPRGVGLGGTAQLDWGVHLNSIWPTPGEGAADACPVPESRGSATSPTASHNVVAEAPLWARLPVRLAFIRNPLSWAFAEAVKSLGLAAAHMPTPAAPVERGTVFPFYLCMDEDGRRLALPSAVLGGIAPDVLRRRLSVLTGYSVVDLDLEAPASVDGSSSGAAVARVTAVRVCRSGGGAEVSIPVGRGVLLACGALHSPRLLYRVAARGTTAVPRPPQATARLRDALALPLIFAAVPAVSADAFNARDAKATAMWWLTQRGPYLTPLTDTALSLSLPHISPEAEVRIVFFPFGGRDAARFKGMSWDTVLGTPLQAFTMLLVVHGIDGLEHTLALDEEAAPPGAARARALCPHEETRVLSAEVQRKVHSAFVAGIKECRRLSKTGPLASLALEPGAESTDFTLLVPHDEGKAVRLAQLARLSAAKRSARGKRELRELREWSRCVTGTEAYMHSYVDAHAYWLGFASGSSEPFLQSSTSARVAGLQNAVVGDTSAVTTAQWSGVGKRDSLAAGSRSTTMDAAVRAAGELVDSCCCCGGRGNR</sequence>
<dbReference type="Gene3D" id="3.50.50.60">
    <property type="entry name" value="FAD/NAD(P)-binding domain"/>
    <property type="match status" value="2"/>
</dbReference>
<accession>A0AAW0F3L1</accession>
<keyword evidence="8" id="KW-1185">Reference proteome</keyword>
<comment type="cofactor">
    <cofactor evidence="1">
        <name>FAD</name>
        <dbReference type="ChEBI" id="CHEBI:57692"/>
    </cofactor>
</comment>
<name>A0AAW0F3L1_9TRYP</name>
<evidence type="ECO:0000313" key="8">
    <source>
        <dbReference type="Proteomes" id="UP001430356"/>
    </source>
</evidence>